<sequence>MSTYLTIARDGGAEIEAKRSRFLATLARVEDEAAARAVVERLRKQHWDAGHHCSAFVLGPPGPGRVERSSDDGEPAGTAGAPMLEVLRGAGVGDVVAVVTRWFGGTLLGAGGLVRAYGDAVRAALEQTGTLRRELVRELALEVDHADAGRIEGELRSRDVAVLDTAWTDRVTLRLGVAPDGEERLHALVAELQPAAASPHPSGSRGSTGPDPGRTSLGSMFWMSAFLDLASKDFEHGVLFWAQVTGYRVSAPRGEREEFATLVPPDGDDFLRVQRLGEGPSRIHLDLHVDDPRAEAARAVALGATQVDDHGYVVMRSPGDLTFCFVRHRSSTRPRPATWPGGHRSLVDQVCLDLPASLADAETEFWHALTGWELSESPVSRGFRRLERPTGMPFRILLQRLDEPDGPVRAHLDLASDDRAAETARHQRLGATVVQRNDRWTVLTDPAGSAYCITDRDPETGVLA</sequence>
<dbReference type="InterPro" id="IPR001498">
    <property type="entry name" value="Impact_N"/>
</dbReference>
<dbReference type="InterPro" id="IPR020569">
    <property type="entry name" value="UPF0029_Impact_CS"/>
</dbReference>
<evidence type="ECO:0000256" key="2">
    <source>
        <dbReference type="SAM" id="MobiDB-lite"/>
    </source>
</evidence>
<feature type="region of interest" description="Disordered" evidence="2">
    <location>
        <begin position="194"/>
        <end position="213"/>
    </location>
</feature>
<feature type="domain" description="Glyoxalase-like" evidence="5">
    <location>
        <begin position="349"/>
        <end position="454"/>
    </location>
</feature>
<dbReference type="RefSeq" id="WP_343055615.1">
    <property type="nucleotide sequence ID" value="NZ_JACGXA010000001.1"/>
</dbReference>
<dbReference type="InterPro" id="IPR036956">
    <property type="entry name" value="Impact_N_sf"/>
</dbReference>
<dbReference type="PANTHER" id="PTHR16301">
    <property type="entry name" value="IMPACT-RELATED"/>
    <property type="match status" value="1"/>
</dbReference>
<dbReference type="InterPro" id="IPR023582">
    <property type="entry name" value="Impact"/>
</dbReference>
<feature type="domain" description="Glyoxalase-like" evidence="5">
    <location>
        <begin position="228"/>
        <end position="326"/>
    </location>
</feature>
<comment type="similarity">
    <text evidence="1">Belongs to the IMPACT family.</text>
</comment>
<dbReference type="InterPro" id="IPR015269">
    <property type="entry name" value="UPF0029_Impact_C"/>
</dbReference>
<name>A0A7W3J1N2_9ACTN</name>
<feature type="domain" description="Impact N-terminal" evidence="3">
    <location>
        <begin position="18"/>
        <end position="125"/>
    </location>
</feature>
<dbReference type="Proteomes" id="UP000580910">
    <property type="component" value="Unassembled WGS sequence"/>
</dbReference>
<dbReference type="AlphaFoldDB" id="A0A7W3J1N2"/>
<protein>
    <submittedName>
        <fullName evidence="6">Putative YigZ family protein</fullName>
    </submittedName>
</protein>
<dbReference type="PROSITE" id="PS00910">
    <property type="entry name" value="UPF0029"/>
    <property type="match status" value="1"/>
</dbReference>
<dbReference type="SUPFAM" id="SSF54980">
    <property type="entry name" value="EF-G C-terminal domain-like"/>
    <property type="match status" value="1"/>
</dbReference>
<accession>A0A7W3J1N2</accession>
<dbReference type="Gene3D" id="3.30.230.30">
    <property type="entry name" value="Impact, N-terminal domain"/>
    <property type="match status" value="1"/>
</dbReference>
<dbReference type="GO" id="GO:0006446">
    <property type="term" value="P:regulation of translational initiation"/>
    <property type="evidence" value="ECO:0007669"/>
    <property type="project" value="TreeGrafter"/>
</dbReference>
<evidence type="ECO:0000259" key="4">
    <source>
        <dbReference type="Pfam" id="PF09186"/>
    </source>
</evidence>
<dbReference type="Pfam" id="PF18029">
    <property type="entry name" value="Glyoxalase_6"/>
    <property type="match status" value="2"/>
</dbReference>
<dbReference type="InterPro" id="IPR029068">
    <property type="entry name" value="Glyas_Bleomycin-R_OHBP_Dase"/>
</dbReference>
<evidence type="ECO:0000313" key="6">
    <source>
        <dbReference type="EMBL" id="MBA8804592.1"/>
    </source>
</evidence>
<dbReference type="CDD" id="cd06587">
    <property type="entry name" value="VOC"/>
    <property type="match status" value="1"/>
</dbReference>
<dbReference type="Pfam" id="PF09186">
    <property type="entry name" value="DUF1949"/>
    <property type="match status" value="1"/>
</dbReference>
<evidence type="ECO:0000259" key="3">
    <source>
        <dbReference type="Pfam" id="PF01205"/>
    </source>
</evidence>
<feature type="region of interest" description="Disordered" evidence="2">
    <location>
        <begin position="58"/>
        <end position="80"/>
    </location>
</feature>
<dbReference type="NCBIfam" id="TIGR00257">
    <property type="entry name" value="IMPACT_YIGZ"/>
    <property type="match status" value="1"/>
</dbReference>
<dbReference type="SUPFAM" id="SSF54211">
    <property type="entry name" value="Ribosomal protein S5 domain 2-like"/>
    <property type="match status" value="1"/>
</dbReference>
<dbReference type="EMBL" id="JACGXA010000001">
    <property type="protein sequence ID" value="MBA8804592.1"/>
    <property type="molecule type" value="Genomic_DNA"/>
</dbReference>
<dbReference type="GO" id="GO:0005737">
    <property type="term" value="C:cytoplasm"/>
    <property type="evidence" value="ECO:0007669"/>
    <property type="project" value="TreeGrafter"/>
</dbReference>
<evidence type="ECO:0000313" key="7">
    <source>
        <dbReference type="Proteomes" id="UP000580910"/>
    </source>
</evidence>
<dbReference type="Pfam" id="PF01205">
    <property type="entry name" value="Impact_N"/>
    <property type="match status" value="1"/>
</dbReference>
<dbReference type="InterPro" id="IPR015796">
    <property type="entry name" value="Impact_YigZ-like"/>
</dbReference>
<dbReference type="InterPro" id="IPR035647">
    <property type="entry name" value="EFG_III/V"/>
</dbReference>
<dbReference type="Gene3D" id="3.10.180.10">
    <property type="entry name" value="2,3-Dihydroxybiphenyl 1,2-Dioxygenase, domain 1"/>
    <property type="match status" value="2"/>
</dbReference>
<proteinExistence type="inferred from homology"/>
<dbReference type="PANTHER" id="PTHR16301:SF20">
    <property type="entry name" value="IMPACT FAMILY MEMBER YIGZ"/>
    <property type="match status" value="1"/>
</dbReference>
<dbReference type="InterPro" id="IPR020568">
    <property type="entry name" value="Ribosomal_Su5_D2-typ_SF"/>
</dbReference>
<reference evidence="6 7" key="1">
    <citation type="submission" date="2020-07" db="EMBL/GenBank/DDBJ databases">
        <title>Sequencing the genomes of 1000 actinobacteria strains.</title>
        <authorList>
            <person name="Klenk H.-P."/>
        </authorList>
    </citation>
    <scope>NUCLEOTIDE SEQUENCE [LARGE SCALE GENOMIC DNA]</scope>
    <source>
        <strain evidence="6 7">DSM 21349</strain>
    </source>
</reference>
<comment type="caution">
    <text evidence="6">The sequence shown here is derived from an EMBL/GenBank/DDBJ whole genome shotgun (WGS) entry which is preliminary data.</text>
</comment>
<feature type="domain" description="UPF0029" evidence="4">
    <location>
        <begin position="141"/>
        <end position="192"/>
    </location>
</feature>
<dbReference type="InterPro" id="IPR041581">
    <property type="entry name" value="Glyoxalase_6"/>
</dbReference>
<evidence type="ECO:0000256" key="1">
    <source>
        <dbReference type="ARBA" id="ARBA00007665"/>
    </source>
</evidence>
<dbReference type="SUPFAM" id="SSF54593">
    <property type="entry name" value="Glyoxalase/Bleomycin resistance protein/Dihydroxybiphenyl dioxygenase"/>
    <property type="match status" value="2"/>
</dbReference>
<organism evidence="6 7">
    <name type="scientific">Nocardioides ginsengisegetis</name>
    <dbReference type="NCBI Taxonomy" id="661491"/>
    <lineage>
        <taxon>Bacteria</taxon>
        <taxon>Bacillati</taxon>
        <taxon>Actinomycetota</taxon>
        <taxon>Actinomycetes</taxon>
        <taxon>Propionibacteriales</taxon>
        <taxon>Nocardioidaceae</taxon>
        <taxon>Nocardioides</taxon>
    </lineage>
</organism>
<evidence type="ECO:0000259" key="5">
    <source>
        <dbReference type="Pfam" id="PF18029"/>
    </source>
</evidence>
<keyword evidence="7" id="KW-1185">Reference proteome</keyword>
<gene>
    <name evidence="6" type="ORF">FB382_002883</name>
</gene>